<evidence type="ECO:0000256" key="12">
    <source>
        <dbReference type="SAM" id="MobiDB-lite"/>
    </source>
</evidence>
<dbReference type="InterPro" id="IPR011009">
    <property type="entry name" value="Kinase-like_dom_sf"/>
</dbReference>
<dbReference type="SMART" id="SM00220">
    <property type="entry name" value="S_TKc"/>
    <property type="match status" value="1"/>
</dbReference>
<dbReference type="Proteomes" id="UP000290900">
    <property type="component" value="Unassembled WGS sequence"/>
</dbReference>
<dbReference type="GO" id="GO:0004674">
    <property type="term" value="F:protein serine/threonine kinase activity"/>
    <property type="evidence" value="ECO:0007669"/>
    <property type="project" value="UniProtKB-KW"/>
</dbReference>
<dbReference type="InterPro" id="IPR008271">
    <property type="entry name" value="Ser/Thr_kinase_AS"/>
</dbReference>
<dbReference type="SUPFAM" id="SSF56112">
    <property type="entry name" value="Protein kinase-like (PK-like)"/>
    <property type="match status" value="1"/>
</dbReference>
<dbReference type="InterPro" id="IPR017441">
    <property type="entry name" value="Protein_kinase_ATP_BS"/>
</dbReference>
<dbReference type="Pfam" id="PF00069">
    <property type="entry name" value="Pkinase"/>
    <property type="match status" value="2"/>
</dbReference>
<keyword evidence="4 9" id="KW-0547">Nucleotide-binding</keyword>
<evidence type="ECO:0000256" key="4">
    <source>
        <dbReference type="ARBA" id="ARBA00022741"/>
    </source>
</evidence>
<dbReference type="EMBL" id="CAACVR010000056">
    <property type="protein sequence ID" value="VEU23798.1"/>
    <property type="molecule type" value="Genomic_DNA"/>
</dbReference>
<dbReference type="PROSITE" id="PS50011">
    <property type="entry name" value="PROTEIN_KINASE_DOM"/>
    <property type="match status" value="1"/>
</dbReference>
<evidence type="ECO:0000256" key="11">
    <source>
        <dbReference type="SAM" id="Coils"/>
    </source>
</evidence>
<dbReference type="PROSITE" id="PS00108">
    <property type="entry name" value="PROTEIN_KINASE_ST"/>
    <property type="match status" value="1"/>
</dbReference>
<sequence>MAFRDQFQDLGIIGRGSFGCIRKVRRKTDGRVYVRKEISYMAMNYNEIRQLASEFRILRELNHPNIVEYLNHEDVEDQQMLYIYMEYCDGGDLSKLIRRYKEKEEYVPENLIWQIFTQVLLALYRCHNGTDIENAESIFTSTPQIEPPAVTDLHVVIHRDIKPDNVFLLSDGYTVKLGDFGLAKCLQSATDFAKTFVGTPYYMPPEVVMDRPYDPVCDIWSLGCVMYELCALRPPFQAKTHLKLQEKIKAGVFSPIPEHYSHRLKMCISACLITDPRERATVNQLLQDSSFKIYRKEWELVQQELRIKEREKDMALLEKGLKKYERELDEQVREMNIENEEIRNRYKREFNYVLDIQLNKILSELPPALRQQLQTKTKENQVPQQRYGPPPTLSSSKLKGPRDLQDYTNRLVRQPSRR</sequence>
<keyword evidence="2 10" id="KW-0723">Serine/threonine-protein kinase</keyword>
<dbReference type="PANTHER" id="PTHR44899">
    <property type="entry name" value="CAMK FAMILY PROTEIN KINASE"/>
    <property type="match status" value="1"/>
</dbReference>
<feature type="domain" description="Protein kinase" evidence="13">
    <location>
        <begin position="7"/>
        <end position="291"/>
    </location>
</feature>
<evidence type="ECO:0000256" key="5">
    <source>
        <dbReference type="ARBA" id="ARBA00022777"/>
    </source>
</evidence>
<dbReference type="InterPro" id="IPR000719">
    <property type="entry name" value="Prot_kinase_dom"/>
</dbReference>
<feature type="binding site" evidence="9">
    <location>
        <position position="36"/>
    </location>
    <ligand>
        <name>ATP</name>
        <dbReference type="ChEBI" id="CHEBI:30616"/>
    </ligand>
</feature>
<comment type="catalytic activity">
    <reaction evidence="7">
        <text>L-threonyl-[protein] + ATP = O-phospho-L-threonyl-[protein] + ADP + H(+)</text>
        <dbReference type="Rhea" id="RHEA:46608"/>
        <dbReference type="Rhea" id="RHEA-COMP:11060"/>
        <dbReference type="Rhea" id="RHEA-COMP:11605"/>
        <dbReference type="ChEBI" id="CHEBI:15378"/>
        <dbReference type="ChEBI" id="CHEBI:30013"/>
        <dbReference type="ChEBI" id="CHEBI:30616"/>
        <dbReference type="ChEBI" id="CHEBI:61977"/>
        <dbReference type="ChEBI" id="CHEBI:456216"/>
        <dbReference type="EC" id="2.7.11.1"/>
    </reaction>
</comment>
<reference evidence="14 15" key="1">
    <citation type="submission" date="2018-12" db="EMBL/GenBank/DDBJ databases">
        <authorList>
            <person name="Tiukova I."/>
            <person name="Dainat J."/>
        </authorList>
    </citation>
    <scope>NUCLEOTIDE SEQUENCE [LARGE SCALE GENOMIC DNA]</scope>
</reference>
<feature type="compositionally biased region" description="Polar residues" evidence="12">
    <location>
        <begin position="374"/>
        <end position="384"/>
    </location>
</feature>
<organism evidence="14 15">
    <name type="scientific">Brettanomyces naardenensis</name>
    <name type="common">Yeast</name>
    <dbReference type="NCBI Taxonomy" id="13370"/>
    <lineage>
        <taxon>Eukaryota</taxon>
        <taxon>Fungi</taxon>
        <taxon>Dikarya</taxon>
        <taxon>Ascomycota</taxon>
        <taxon>Saccharomycotina</taxon>
        <taxon>Pichiomycetes</taxon>
        <taxon>Pichiales</taxon>
        <taxon>Pichiaceae</taxon>
        <taxon>Brettanomyces</taxon>
    </lineage>
</organism>
<proteinExistence type="inferred from homology"/>
<keyword evidence="6 9" id="KW-0067">ATP-binding</keyword>
<protein>
    <recommendedName>
        <fullName evidence="1">non-specific serine/threonine protein kinase</fullName>
        <ecNumber evidence="1">2.7.11.1</ecNumber>
    </recommendedName>
</protein>
<dbReference type="PROSITE" id="PS00107">
    <property type="entry name" value="PROTEIN_KINASE_ATP"/>
    <property type="match status" value="1"/>
</dbReference>
<keyword evidence="15" id="KW-1185">Reference proteome</keyword>
<dbReference type="InParanoid" id="A0A448YSB4"/>
<evidence type="ECO:0000256" key="2">
    <source>
        <dbReference type="ARBA" id="ARBA00022527"/>
    </source>
</evidence>
<comment type="catalytic activity">
    <reaction evidence="8">
        <text>L-seryl-[protein] + ATP = O-phospho-L-seryl-[protein] + ADP + H(+)</text>
        <dbReference type="Rhea" id="RHEA:17989"/>
        <dbReference type="Rhea" id="RHEA-COMP:9863"/>
        <dbReference type="Rhea" id="RHEA-COMP:11604"/>
        <dbReference type="ChEBI" id="CHEBI:15378"/>
        <dbReference type="ChEBI" id="CHEBI:29999"/>
        <dbReference type="ChEBI" id="CHEBI:30616"/>
        <dbReference type="ChEBI" id="CHEBI:83421"/>
        <dbReference type="ChEBI" id="CHEBI:456216"/>
        <dbReference type="EC" id="2.7.11.1"/>
    </reaction>
</comment>
<feature type="region of interest" description="Disordered" evidence="12">
    <location>
        <begin position="374"/>
        <end position="418"/>
    </location>
</feature>
<evidence type="ECO:0000256" key="10">
    <source>
        <dbReference type="RuleBase" id="RU000304"/>
    </source>
</evidence>
<evidence type="ECO:0000256" key="9">
    <source>
        <dbReference type="PROSITE-ProRule" id="PRU10141"/>
    </source>
</evidence>
<dbReference type="Gene3D" id="1.10.510.10">
    <property type="entry name" value="Transferase(Phosphotransferase) domain 1"/>
    <property type="match status" value="1"/>
</dbReference>
<dbReference type="EC" id="2.7.11.1" evidence="1"/>
<dbReference type="GO" id="GO:0030447">
    <property type="term" value="P:filamentous growth"/>
    <property type="evidence" value="ECO:0007669"/>
    <property type="project" value="UniProtKB-ARBA"/>
</dbReference>
<evidence type="ECO:0000313" key="14">
    <source>
        <dbReference type="EMBL" id="VEU23798.1"/>
    </source>
</evidence>
<dbReference type="STRING" id="13370.A0A448YSB4"/>
<accession>A0A448YSB4</accession>
<evidence type="ECO:0000256" key="1">
    <source>
        <dbReference type="ARBA" id="ARBA00012513"/>
    </source>
</evidence>
<evidence type="ECO:0000313" key="15">
    <source>
        <dbReference type="Proteomes" id="UP000290900"/>
    </source>
</evidence>
<dbReference type="PANTHER" id="PTHR44899:SF10">
    <property type="entry name" value="NIMA-RELATED KINASE 2"/>
    <property type="match status" value="1"/>
</dbReference>
<dbReference type="Gene3D" id="3.30.200.20">
    <property type="entry name" value="Phosphorylase Kinase, domain 1"/>
    <property type="match status" value="2"/>
</dbReference>
<gene>
    <name evidence="14" type="ORF">BRENAR_LOCUS4527</name>
</gene>
<dbReference type="CDD" id="cd08217">
    <property type="entry name" value="STKc_Nek2"/>
    <property type="match status" value="1"/>
</dbReference>
<comment type="similarity">
    <text evidence="10">Belongs to the protein kinase superfamily.</text>
</comment>
<evidence type="ECO:0000256" key="8">
    <source>
        <dbReference type="ARBA" id="ARBA00048679"/>
    </source>
</evidence>
<keyword evidence="11" id="KW-0175">Coiled coil</keyword>
<evidence type="ECO:0000256" key="3">
    <source>
        <dbReference type="ARBA" id="ARBA00022679"/>
    </source>
</evidence>
<name>A0A448YSB4_BRENA</name>
<dbReference type="GO" id="GO:0005524">
    <property type="term" value="F:ATP binding"/>
    <property type="evidence" value="ECO:0007669"/>
    <property type="project" value="UniProtKB-UniRule"/>
</dbReference>
<evidence type="ECO:0000256" key="6">
    <source>
        <dbReference type="ARBA" id="ARBA00022840"/>
    </source>
</evidence>
<feature type="coiled-coil region" evidence="11">
    <location>
        <begin position="307"/>
        <end position="345"/>
    </location>
</feature>
<evidence type="ECO:0000259" key="13">
    <source>
        <dbReference type="PROSITE" id="PS50011"/>
    </source>
</evidence>
<dbReference type="AlphaFoldDB" id="A0A448YSB4"/>
<keyword evidence="5" id="KW-0418">Kinase</keyword>
<dbReference type="FunCoup" id="A0A448YSB4">
    <property type="interactions" value="367"/>
</dbReference>
<dbReference type="InterPro" id="IPR051131">
    <property type="entry name" value="NEK_Ser/Thr_kinase_NIMA"/>
</dbReference>
<dbReference type="OrthoDB" id="10250725at2759"/>
<keyword evidence="3" id="KW-0808">Transferase</keyword>
<evidence type="ECO:0000256" key="7">
    <source>
        <dbReference type="ARBA" id="ARBA00047899"/>
    </source>
</evidence>